<protein>
    <submittedName>
        <fullName evidence="1">Uncharacterized protein</fullName>
    </submittedName>
</protein>
<name>A0AAU9T5Q0_THLAR</name>
<proteinExistence type="predicted"/>
<dbReference type="EMBL" id="OU466863">
    <property type="protein sequence ID" value="CAH2078305.1"/>
    <property type="molecule type" value="Genomic_DNA"/>
</dbReference>
<reference evidence="1 2" key="1">
    <citation type="submission" date="2022-03" db="EMBL/GenBank/DDBJ databases">
        <authorList>
            <person name="Nunn A."/>
            <person name="Chopra R."/>
            <person name="Nunn A."/>
            <person name="Contreras Garrido A."/>
        </authorList>
    </citation>
    <scope>NUCLEOTIDE SEQUENCE [LARGE SCALE GENOMIC DNA]</scope>
</reference>
<dbReference type="Proteomes" id="UP000836841">
    <property type="component" value="Chromosome 7"/>
</dbReference>
<feature type="non-terminal residue" evidence="1">
    <location>
        <position position="177"/>
    </location>
</feature>
<evidence type="ECO:0000313" key="2">
    <source>
        <dbReference type="Proteomes" id="UP000836841"/>
    </source>
</evidence>
<gene>
    <name evidence="1" type="ORF">TAV2_LOCUS24045</name>
</gene>
<dbReference type="AlphaFoldDB" id="A0AAU9T5Q0"/>
<evidence type="ECO:0000313" key="1">
    <source>
        <dbReference type="EMBL" id="CAH2078305.1"/>
    </source>
</evidence>
<accession>A0AAU9T5Q0</accession>
<sequence length="177" mass="19920">YFHHESSHKNANWLTNLKSKVRMDQVVRPCRRENPQISASCIKHNSNIIVSDPPQNIRVVFDAGSSNPWTLYSTWPKNLAHPHLIFDSKGSLKGTLARDNIKVAGIHLERQDFVLGTNPDAELRDVEQLPFGYDTQQSTAIIDSGMTDIHGPQQPFMRVFHTVSDYKNPSSVKVGSS</sequence>
<organism evidence="1 2">
    <name type="scientific">Thlaspi arvense</name>
    <name type="common">Field penny-cress</name>
    <dbReference type="NCBI Taxonomy" id="13288"/>
    <lineage>
        <taxon>Eukaryota</taxon>
        <taxon>Viridiplantae</taxon>
        <taxon>Streptophyta</taxon>
        <taxon>Embryophyta</taxon>
        <taxon>Tracheophyta</taxon>
        <taxon>Spermatophyta</taxon>
        <taxon>Magnoliopsida</taxon>
        <taxon>eudicotyledons</taxon>
        <taxon>Gunneridae</taxon>
        <taxon>Pentapetalae</taxon>
        <taxon>rosids</taxon>
        <taxon>malvids</taxon>
        <taxon>Brassicales</taxon>
        <taxon>Brassicaceae</taxon>
        <taxon>Thlaspideae</taxon>
        <taxon>Thlaspi</taxon>
    </lineage>
</organism>
<dbReference type="InterPro" id="IPR021109">
    <property type="entry name" value="Peptidase_aspartic_dom_sf"/>
</dbReference>
<dbReference type="SUPFAM" id="SSF50630">
    <property type="entry name" value="Acid proteases"/>
    <property type="match status" value="1"/>
</dbReference>
<keyword evidence="2" id="KW-1185">Reference proteome</keyword>
<dbReference type="Gene3D" id="2.40.70.10">
    <property type="entry name" value="Acid Proteases"/>
    <property type="match status" value="1"/>
</dbReference>